<dbReference type="InterPro" id="IPR038071">
    <property type="entry name" value="UROD/MetE-like_sf"/>
</dbReference>
<dbReference type="InterPro" id="IPR052024">
    <property type="entry name" value="Methanogen_methyltrans"/>
</dbReference>
<dbReference type="PANTHER" id="PTHR47099:SF1">
    <property type="entry name" value="METHYLCOBAMIDE:COM METHYLTRANSFERASE MTBA"/>
    <property type="match status" value="1"/>
</dbReference>
<feature type="domain" description="Uroporphyrinogen decarboxylase (URO-D)" evidence="1">
    <location>
        <begin position="180"/>
        <end position="366"/>
    </location>
</feature>
<reference evidence="3" key="1">
    <citation type="submission" date="2015-03" db="EMBL/GenBank/DDBJ databases">
        <authorList>
            <person name="Nijsse Bart"/>
        </authorList>
    </citation>
    <scope>NUCLEOTIDE SEQUENCE [LARGE SCALE GENOMIC DNA]</scope>
</reference>
<accession>A0A0U1KS85</accession>
<evidence type="ECO:0000313" key="2">
    <source>
        <dbReference type="EMBL" id="CQR70290.1"/>
    </source>
</evidence>
<organism evidence="2 3">
    <name type="scientific">Sporomusa ovata</name>
    <dbReference type="NCBI Taxonomy" id="2378"/>
    <lineage>
        <taxon>Bacteria</taxon>
        <taxon>Bacillati</taxon>
        <taxon>Bacillota</taxon>
        <taxon>Negativicutes</taxon>
        <taxon>Selenomonadales</taxon>
        <taxon>Sporomusaceae</taxon>
        <taxon>Sporomusa</taxon>
    </lineage>
</organism>
<dbReference type="EMBL" id="CTRP01000003">
    <property type="protein sequence ID" value="CQR70290.1"/>
    <property type="molecule type" value="Genomic_DNA"/>
</dbReference>
<proteinExistence type="predicted"/>
<dbReference type="PANTHER" id="PTHR47099">
    <property type="entry name" value="METHYLCOBAMIDE:COM METHYLTRANSFERASE MTBA"/>
    <property type="match status" value="1"/>
</dbReference>
<dbReference type="RefSeq" id="WP_021169029.1">
    <property type="nucleotide sequence ID" value="NZ_CTRP01000003.1"/>
</dbReference>
<name>A0A0U1KS85_9FIRM</name>
<dbReference type="Pfam" id="PF01208">
    <property type="entry name" value="URO-D"/>
    <property type="match status" value="1"/>
</dbReference>
<dbReference type="GO" id="GO:0004853">
    <property type="term" value="F:uroporphyrinogen decarboxylase activity"/>
    <property type="evidence" value="ECO:0007669"/>
    <property type="project" value="InterPro"/>
</dbReference>
<dbReference type="Gene3D" id="3.20.20.210">
    <property type="match status" value="1"/>
</dbReference>
<dbReference type="Proteomes" id="UP000049855">
    <property type="component" value="Unassembled WGS sequence"/>
</dbReference>
<gene>
    <name evidence="2" type="ORF">SpAn4DRAFT_1259</name>
</gene>
<evidence type="ECO:0000259" key="1">
    <source>
        <dbReference type="Pfam" id="PF01208"/>
    </source>
</evidence>
<dbReference type="AlphaFoldDB" id="A0A0U1KS85"/>
<protein>
    <submittedName>
        <fullName evidence="2">Uroporphyrinogen-III decarboxylase</fullName>
    </submittedName>
</protein>
<sequence length="369" mass="41316">MIKTAQQVLAERTERLKKTIAFEETDRTPVILSGDAVFARHVGMKLSEFVSNMKASHQAILSSFKDLGDVDGTGSTYATATIFPLIFYSKVKLPGRELPDDTPWQLDEQELMTVEDYDTILNKGWKAFSEDYLKNRVGFDLDSIRAQLADVPQFIKNFEEAGYLVYSPKASSTVNEFLGGGRSFPKFMKDMFKIPDKVEAVLDVILEENLAELRQQIRVIKPLVVFMSPARGASEFFSPKIWQRFVWKYLKAAAEAIIEEGAVADLHIDGNWERDLEFFKTLPKQKCIFECDGATNIYKVREVLGDHMCIKGDVPAAMLALGTPDDVYNYSTKLIKDMGKGFILASGCTIPPNAKFENVKAMVAAATGK</sequence>
<keyword evidence="3" id="KW-1185">Reference proteome</keyword>
<dbReference type="GO" id="GO:0006779">
    <property type="term" value="P:porphyrin-containing compound biosynthetic process"/>
    <property type="evidence" value="ECO:0007669"/>
    <property type="project" value="InterPro"/>
</dbReference>
<evidence type="ECO:0000313" key="3">
    <source>
        <dbReference type="Proteomes" id="UP000049855"/>
    </source>
</evidence>
<dbReference type="InterPro" id="IPR000257">
    <property type="entry name" value="Uroporphyrinogen_deCOase"/>
</dbReference>
<dbReference type="SUPFAM" id="SSF51726">
    <property type="entry name" value="UROD/MetE-like"/>
    <property type="match status" value="1"/>
</dbReference>